<evidence type="ECO:0008006" key="4">
    <source>
        <dbReference type="Google" id="ProtNLM"/>
    </source>
</evidence>
<dbReference type="AlphaFoldDB" id="A0A5M6D295"/>
<reference evidence="2 3" key="1">
    <citation type="submission" date="2019-08" db="EMBL/GenBank/DDBJ databases">
        <authorList>
            <person name="Dhanesh K."/>
            <person name="Kumar G."/>
            <person name="Sasikala C."/>
            <person name="Venkata Ramana C."/>
        </authorList>
    </citation>
    <scope>NUCLEOTIDE SEQUENCE [LARGE SCALE GENOMIC DNA]</scope>
    <source>
        <strain evidence="2 3">JC645</strain>
    </source>
</reference>
<proteinExistence type="predicted"/>
<keyword evidence="1" id="KW-0732">Signal</keyword>
<keyword evidence="3" id="KW-1185">Reference proteome</keyword>
<name>A0A5M6D295_9BACT</name>
<feature type="chain" id="PRO_5024468208" description="DUF3352 domain-containing protein" evidence="1">
    <location>
        <begin position="25"/>
        <end position="589"/>
    </location>
</feature>
<protein>
    <recommendedName>
        <fullName evidence="4">DUF3352 domain-containing protein</fullName>
    </recommendedName>
</protein>
<sequence>MKSSWLACGFVFPLGLLLATSVAAAESEPRTIPEAAQLLPPTVVAYAQIPDLSATATELLDHPLRQRVEALPAYGALRESEGFGKLSDAVAAFEASLGMPWRDALSGLTSGGIHFALDRSTEGVALLIRADNSATLERFRGFVLGLAQMTTGRIGPLEQGQYRGITAQAINANLKMAQLDDWLLVTNKSELGKRILDQYLDGGDDNLASSPKFRQACASIADVSAWGWVDVQAFRDAGIAPRLYEGKTDNPLAEVLAGGILSELQHTPFAVATINVDQDGVAVNATSPHRRQWQTGREYFFGTQSDVAPPLLHPPDRLFAASLHRDLSQMWLRSGDLMTEKANEGLAKADTQLTTFFSGRDFGEDILGSLRPDIQLVVTVQDFQHRQPQPAIKLPAFALKFQMKDPERTRPEFRRVFQSFIGFLNVVGAMDGQPQFDLGSVQLDSATLITATYVPQVGQEESTEAPINFNFSPTLGFAGPTLVLSSTTELAHRLVQTVEPPAPVAVESDANTAAILNGETLKRVLEQNRAQLVAQNMLEKGHAPAQAEAEIGTLLDLVSLLRDARVSLIVDDDQLRLSAAVRVDSESQE</sequence>
<organism evidence="2 3">
    <name type="scientific">Roseiconus nitratireducens</name>
    <dbReference type="NCBI Taxonomy" id="2605748"/>
    <lineage>
        <taxon>Bacteria</taxon>
        <taxon>Pseudomonadati</taxon>
        <taxon>Planctomycetota</taxon>
        <taxon>Planctomycetia</taxon>
        <taxon>Pirellulales</taxon>
        <taxon>Pirellulaceae</taxon>
        <taxon>Roseiconus</taxon>
    </lineage>
</organism>
<evidence type="ECO:0000256" key="1">
    <source>
        <dbReference type="SAM" id="SignalP"/>
    </source>
</evidence>
<accession>A0A5M6D295</accession>
<dbReference type="Proteomes" id="UP000324479">
    <property type="component" value="Unassembled WGS sequence"/>
</dbReference>
<evidence type="ECO:0000313" key="3">
    <source>
        <dbReference type="Proteomes" id="UP000324479"/>
    </source>
</evidence>
<dbReference type="RefSeq" id="WP_150077849.1">
    <property type="nucleotide sequence ID" value="NZ_VWOX01000010.1"/>
</dbReference>
<gene>
    <name evidence="2" type="ORF">FYK55_18035</name>
</gene>
<comment type="caution">
    <text evidence="2">The sequence shown here is derived from an EMBL/GenBank/DDBJ whole genome shotgun (WGS) entry which is preliminary data.</text>
</comment>
<evidence type="ECO:0000313" key="2">
    <source>
        <dbReference type="EMBL" id="KAA5541463.1"/>
    </source>
</evidence>
<feature type="signal peptide" evidence="1">
    <location>
        <begin position="1"/>
        <end position="24"/>
    </location>
</feature>
<dbReference type="EMBL" id="VWOX01000010">
    <property type="protein sequence ID" value="KAA5541463.1"/>
    <property type="molecule type" value="Genomic_DNA"/>
</dbReference>